<protein>
    <submittedName>
        <fullName evidence="1">Uncharacterized protein</fullName>
    </submittedName>
</protein>
<dbReference type="RefSeq" id="WP_011468821.1">
    <property type="nucleotide sequence ID" value="NC_007912.1"/>
</dbReference>
<accession>Q21I76</accession>
<sequence length="149" mass="17752">MKIVNPENSRENWFTVLAHWNKVANWSHYELSNHQLKQYLKPLITSLWNEKDWMKKRYPGRGKEIEEFINQSKHLKVIADLANSIKHGGLDYKPRSNAKQTDYFGRITLNQNKSREMYYIEIDGKIVELFQILRGALDEYELLDNRLAL</sequence>
<reference evidence="1 2" key="1">
    <citation type="journal article" date="2008" name="PLoS Genet.">
        <title>Complete genome sequence of the complex carbohydrate-degrading marine bacterium, Saccharophagus degradans strain 2-40 T.</title>
        <authorList>
            <person name="Weiner R.M."/>
            <person name="Taylor L.E.II."/>
            <person name="Henrissat B."/>
            <person name="Hauser L."/>
            <person name="Land M."/>
            <person name="Coutinho P.M."/>
            <person name="Rancurel C."/>
            <person name="Saunders E.H."/>
            <person name="Longmire A.G."/>
            <person name="Zhang H."/>
            <person name="Bayer E.A."/>
            <person name="Gilbert H.J."/>
            <person name="Larimer F."/>
            <person name="Zhulin I.B."/>
            <person name="Ekborg N.A."/>
            <person name="Lamed R."/>
            <person name="Richardson P.M."/>
            <person name="Borovok I."/>
            <person name="Hutcheson S."/>
        </authorList>
    </citation>
    <scope>NUCLEOTIDE SEQUENCE [LARGE SCALE GENOMIC DNA]</scope>
    <source>
        <strain evidence="2">2-40 / ATCC 43961 / DSM 17024</strain>
    </source>
</reference>
<dbReference type="KEGG" id="sde:Sde_2343"/>
<keyword evidence="2" id="KW-1185">Reference proteome</keyword>
<name>Q21I76_SACD2</name>
<organism evidence="1 2">
    <name type="scientific">Saccharophagus degradans (strain 2-40 / ATCC 43961 / DSM 17024)</name>
    <dbReference type="NCBI Taxonomy" id="203122"/>
    <lineage>
        <taxon>Bacteria</taxon>
        <taxon>Pseudomonadati</taxon>
        <taxon>Pseudomonadota</taxon>
        <taxon>Gammaproteobacteria</taxon>
        <taxon>Cellvibrionales</taxon>
        <taxon>Cellvibrionaceae</taxon>
        <taxon>Saccharophagus</taxon>
    </lineage>
</organism>
<evidence type="ECO:0000313" key="2">
    <source>
        <dbReference type="Proteomes" id="UP000001947"/>
    </source>
</evidence>
<dbReference type="Proteomes" id="UP000001947">
    <property type="component" value="Chromosome"/>
</dbReference>
<dbReference type="OrthoDB" id="6308260at2"/>
<dbReference type="HOGENOM" id="CLU_1748324_0_0_6"/>
<proteinExistence type="predicted"/>
<dbReference type="AlphaFoldDB" id="Q21I76"/>
<evidence type="ECO:0000313" key="1">
    <source>
        <dbReference type="EMBL" id="ABD81603.1"/>
    </source>
</evidence>
<dbReference type="GeneID" id="98614007"/>
<dbReference type="EMBL" id="CP000282">
    <property type="protein sequence ID" value="ABD81603.1"/>
    <property type="molecule type" value="Genomic_DNA"/>
</dbReference>
<gene>
    <name evidence="1" type="ordered locus">Sde_2343</name>
</gene>
<dbReference type="STRING" id="203122.Sde_2343"/>